<comment type="caution">
    <text evidence="1">The sequence shown here is derived from an EMBL/GenBank/DDBJ whole genome shotgun (WGS) entry which is preliminary data.</text>
</comment>
<dbReference type="RefSeq" id="WP_168769543.1">
    <property type="nucleotide sequence ID" value="NZ_QBUD01000018.1"/>
</dbReference>
<reference evidence="1 2" key="1">
    <citation type="submission" date="2018-04" db="EMBL/GenBank/DDBJ databases">
        <title>Genomic Encyclopedia of Archaeal and Bacterial Type Strains, Phase II (KMG-II): from individual species to whole genera.</title>
        <authorList>
            <person name="Goeker M."/>
        </authorList>
    </citation>
    <scope>NUCLEOTIDE SEQUENCE [LARGE SCALE GENOMIC DNA]</scope>
    <source>
        <strain evidence="1 2">DSM 29955</strain>
    </source>
</reference>
<proteinExistence type="predicted"/>
<gene>
    <name evidence="1" type="ORF">C8N45_11842</name>
</gene>
<dbReference type="Gene3D" id="3.90.226.10">
    <property type="entry name" value="2-enoyl-CoA Hydratase, Chain A, domain 1"/>
    <property type="match status" value="1"/>
</dbReference>
<sequence length="71" mass="7738">MNSPGGIVDEALQIGKLIRDQGLETVILPSTACLSSCPYVLAGGVLRHVSLRGAVGLHQHYYDTRGYRREQ</sequence>
<evidence type="ECO:0000313" key="1">
    <source>
        <dbReference type="EMBL" id="PUB10563.1"/>
    </source>
</evidence>
<organism evidence="1 2">
    <name type="scientific">Yoonia sediminilitoris</name>
    <dbReference type="NCBI Taxonomy" id="1286148"/>
    <lineage>
        <taxon>Bacteria</taxon>
        <taxon>Pseudomonadati</taxon>
        <taxon>Pseudomonadota</taxon>
        <taxon>Alphaproteobacteria</taxon>
        <taxon>Rhodobacterales</taxon>
        <taxon>Paracoccaceae</taxon>
        <taxon>Yoonia</taxon>
    </lineage>
</organism>
<dbReference type="SUPFAM" id="SSF52096">
    <property type="entry name" value="ClpP/crotonase"/>
    <property type="match status" value="1"/>
</dbReference>
<dbReference type="AlphaFoldDB" id="A0A2T6K795"/>
<protein>
    <submittedName>
        <fullName evidence="1">Uncharacterized protein</fullName>
    </submittedName>
</protein>
<accession>A0A2T6K795</accession>
<dbReference type="EMBL" id="QBUD01000018">
    <property type="protein sequence ID" value="PUB10563.1"/>
    <property type="molecule type" value="Genomic_DNA"/>
</dbReference>
<evidence type="ECO:0000313" key="2">
    <source>
        <dbReference type="Proteomes" id="UP000244523"/>
    </source>
</evidence>
<dbReference type="InterPro" id="IPR029045">
    <property type="entry name" value="ClpP/crotonase-like_dom_sf"/>
</dbReference>
<dbReference type="Proteomes" id="UP000244523">
    <property type="component" value="Unassembled WGS sequence"/>
</dbReference>
<name>A0A2T6K795_9RHOB</name>
<keyword evidence="2" id="KW-1185">Reference proteome</keyword>